<keyword evidence="8 10" id="KW-0408">Iron</keyword>
<dbReference type="PIRSF" id="PIRSF037219">
    <property type="entry name" value="NOS_oxygenase"/>
    <property type="match status" value="1"/>
</dbReference>
<comment type="function">
    <text evidence="10">Catalyzes the production of nitric oxide.</text>
</comment>
<evidence type="ECO:0000256" key="7">
    <source>
        <dbReference type="ARBA" id="ARBA00023002"/>
    </source>
</evidence>
<evidence type="ECO:0000256" key="9">
    <source>
        <dbReference type="ARBA" id="ARBA00048713"/>
    </source>
</evidence>
<accession>A0A7X1NV26</accession>
<evidence type="ECO:0000313" key="14">
    <source>
        <dbReference type="Proteomes" id="UP000484842"/>
    </source>
</evidence>
<dbReference type="InterPro" id="IPR044943">
    <property type="entry name" value="NOS_dom_1"/>
</dbReference>
<evidence type="ECO:0000313" key="13">
    <source>
        <dbReference type="EMBL" id="MPY66345.1"/>
    </source>
</evidence>
<protein>
    <recommendedName>
        <fullName evidence="4 10">Nitric oxide synthase oxygenase</fullName>
        <ecNumber evidence="3 10">1.14.14.47</ecNumber>
    </recommendedName>
</protein>
<evidence type="ECO:0000256" key="10">
    <source>
        <dbReference type="PIRNR" id="PIRNR037219"/>
    </source>
</evidence>
<dbReference type="EC" id="1.14.14.47" evidence="3 10"/>
<dbReference type="Pfam" id="PF02898">
    <property type="entry name" value="NO_synthase"/>
    <property type="match status" value="1"/>
</dbReference>
<keyword evidence="5 10" id="KW-0349">Heme</keyword>
<dbReference type="GO" id="GO:0004517">
    <property type="term" value="F:nitric-oxide synthase activity"/>
    <property type="evidence" value="ECO:0007669"/>
    <property type="project" value="InterPro"/>
</dbReference>
<keyword evidence="7 10" id="KW-0560">Oxidoreductase</keyword>
<dbReference type="GO" id="GO:0020037">
    <property type="term" value="F:heme binding"/>
    <property type="evidence" value="ECO:0007669"/>
    <property type="project" value="InterPro"/>
</dbReference>
<dbReference type="PANTHER" id="PTHR43410">
    <property type="entry name" value="NITRIC OXIDE SYNTHASE OXYGENASE"/>
    <property type="match status" value="1"/>
</dbReference>
<dbReference type="AlphaFoldDB" id="A0A7X1NV26"/>
<comment type="similarity">
    <text evidence="2 10">Belongs to the NOS family. Bacterial NOS oxygenase subfamily.</text>
</comment>
<evidence type="ECO:0000256" key="4">
    <source>
        <dbReference type="ARBA" id="ARBA00018859"/>
    </source>
</evidence>
<comment type="miscellaneous">
    <text evidence="10">This protein is similar to the oxygenase domain of eukaryotic nitric oxide synthases but lacks the reductase domain which, in eukaryotes, is responsible for transfer of electrons to the ferric heme during nitric oxide synthesis.</text>
</comment>
<feature type="domain" description="Nitric oxide synthase (NOS)" evidence="12">
    <location>
        <begin position="76"/>
        <end position="83"/>
    </location>
</feature>
<dbReference type="PANTHER" id="PTHR43410:SF1">
    <property type="entry name" value="NITRIC OXIDE SYNTHASE"/>
    <property type="match status" value="1"/>
</dbReference>
<keyword evidence="14" id="KW-1185">Reference proteome</keyword>
<evidence type="ECO:0000256" key="5">
    <source>
        <dbReference type="ARBA" id="ARBA00022617"/>
    </source>
</evidence>
<dbReference type="Gene3D" id="3.90.1230.10">
    <property type="entry name" value="Nitric Oxide Synthase, Chain A, domain 3"/>
    <property type="match status" value="1"/>
</dbReference>
<name>A0A7X1NV26_9DEIO</name>
<evidence type="ECO:0000256" key="6">
    <source>
        <dbReference type="ARBA" id="ARBA00022723"/>
    </source>
</evidence>
<feature type="binding site" description="axial binding residue" evidence="11">
    <location>
        <position position="77"/>
    </location>
    <ligand>
        <name>heme</name>
        <dbReference type="ChEBI" id="CHEBI:30413"/>
    </ligand>
    <ligandPart>
        <name>Fe</name>
        <dbReference type="ChEBI" id="CHEBI:18248"/>
    </ligandPart>
</feature>
<sequence length="387" mass="42605">MSAAAPRPPSGLAPDALLAEAERFLHLYADEHGHGPREREARLAEVRAEVARTGTYTLRTAELAHGARVAWRNSSRCVGRLPWRALEVRDLRHVTHPDDVFAYLMAHLHDALGGGRIRPVISILGPGVRVHNDQLLRYAGYRQPGGTVVGDPQNVALTDHLRRLGWAGGPGTAFDVLPLAIEGRGRVGLYCLPEDATCQVPITHPDCPGVGELGLRWFALPVLSNLTLEVGGLSFPAAPFNGWYLQTEIAARNLADEGRYDALPAVARALGLDLSPRRLWRDRALVELNVAVLHSFDRAGIRITDHHAVTRQFVRFEAEEQRAGRAVRGRWSWLIPPLSPATTPVWHRSYTDGEERPGYVAQTPAWQEERAEAVCPFTGRRQGAAAD</sequence>
<gene>
    <name evidence="13" type="ORF">F8S09_06480</name>
</gene>
<evidence type="ECO:0000256" key="1">
    <source>
        <dbReference type="ARBA" id="ARBA00001971"/>
    </source>
</evidence>
<dbReference type="Gene3D" id="3.90.440.10">
    <property type="entry name" value="Nitric Oxide Synthase,Heme Domain,Chain A domain 2"/>
    <property type="match status" value="1"/>
</dbReference>
<dbReference type="EMBL" id="WBSL01000002">
    <property type="protein sequence ID" value="MPY66345.1"/>
    <property type="molecule type" value="Genomic_DNA"/>
</dbReference>
<keyword evidence="6 10" id="KW-0479">Metal-binding</keyword>
<organism evidence="13 14">
    <name type="scientific">Deinococcus terrestris</name>
    <dbReference type="NCBI Taxonomy" id="2651870"/>
    <lineage>
        <taxon>Bacteria</taxon>
        <taxon>Thermotogati</taxon>
        <taxon>Deinococcota</taxon>
        <taxon>Deinococci</taxon>
        <taxon>Deinococcales</taxon>
        <taxon>Deinococcaceae</taxon>
        <taxon>Deinococcus</taxon>
    </lineage>
</organism>
<comment type="subunit">
    <text evidence="10">Homodimer.</text>
</comment>
<evidence type="ECO:0000259" key="12">
    <source>
        <dbReference type="PROSITE" id="PS60001"/>
    </source>
</evidence>
<comment type="cofactor">
    <cofactor evidence="1 10 11">
        <name>heme</name>
        <dbReference type="ChEBI" id="CHEBI:30413"/>
    </cofactor>
</comment>
<evidence type="ECO:0000256" key="11">
    <source>
        <dbReference type="PIRSR" id="PIRSR037219-1"/>
    </source>
</evidence>
<dbReference type="RefSeq" id="WP_152870350.1">
    <property type="nucleotide sequence ID" value="NZ_WBSL01000002.1"/>
</dbReference>
<evidence type="ECO:0000256" key="2">
    <source>
        <dbReference type="ARBA" id="ARBA00005411"/>
    </source>
</evidence>
<dbReference type="SUPFAM" id="SSF56512">
    <property type="entry name" value="Nitric oxide (NO) synthase oxygenase domain"/>
    <property type="match status" value="1"/>
</dbReference>
<evidence type="ECO:0000256" key="3">
    <source>
        <dbReference type="ARBA" id="ARBA00012735"/>
    </source>
</evidence>
<proteinExistence type="inferred from homology"/>
<reference evidence="13 14" key="1">
    <citation type="submission" date="2019-10" db="EMBL/GenBank/DDBJ databases">
        <title>Deinococcus sp. isolated from soil.</title>
        <authorList>
            <person name="Li Y."/>
            <person name="Wang J."/>
        </authorList>
    </citation>
    <scope>NUCLEOTIDE SEQUENCE [LARGE SCALE GENOMIC DNA]</scope>
    <source>
        <strain evidence="13 14">SDU3-2</strain>
    </source>
</reference>
<evidence type="ECO:0000256" key="8">
    <source>
        <dbReference type="ARBA" id="ARBA00023004"/>
    </source>
</evidence>
<dbReference type="GO" id="GO:0006809">
    <property type="term" value="P:nitric oxide biosynthetic process"/>
    <property type="evidence" value="ECO:0007669"/>
    <property type="project" value="InterPro"/>
</dbReference>
<comment type="catalytic activity">
    <reaction evidence="9">
        <text>3 reduced [flavodoxin] + 2 L-arginine + 4 O2 = 3 oxidized [flavodoxin] + 2 L-citrulline + 2 nitric oxide + 4 H2O + 5 H(+)</text>
        <dbReference type="Rhea" id="RHEA:52324"/>
        <dbReference type="Rhea" id="RHEA-COMP:10622"/>
        <dbReference type="Rhea" id="RHEA-COMP:10623"/>
        <dbReference type="ChEBI" id="CHEBI:15377"/>
        <dbReference type="ChEBI" id="CHEBI:15378"/>
        <dbReference type="ChEBI" id="CHEBI:15379"/>
        <dbReference type="ChEBI" id="CHEBI:16480"/>
        <dbReference type="ChEBI" id="CHEBI:32682"/>
        <dbReference type="ChEBI" id="CHEBI:57618"/>
        <dbReference type="ChEBI" id="CHEBI:57743"/>
        <dbReference type="ChEBI" id="CHEBI:58210"/>
        <dbReference type="EC" id="1.14.14.47"/>
    </reaction>
</comment>
<dbReference type="InterPro" id="IPR004030">
    <property type="entry name" value="NOS_N"/>
</dbReference>
<dbReference type="PROSITE" id="PS60001">
    <property type="entry name" value="NOS"/>
    <property type="match status" value="1"/>
</dbReference>
<dbReference type="Proteomes" id="UP000484842">
    <property type="component" value="Unassembled WGS sequence"/>
</dbReference>
<dbReference type="InterPro" id="IPR017142">
    <property type="entry name" value="Nitric_oxide_synthase_Oase-su"/>
</dbReference>
<dbReference type="InterPro" id="IPR044944">
    <property type="entry name" value="NOS_dom_3"/>
</dbReference>
<dbReference type="Gene3D" id="3.90.340.10">
    <property type="entry name" value="Nitric Oxide Synthase, Chain A, domain 1"/>
    <property type="match status" value="1"/>
</dbReference>
<dbReference type="InterPro" id="IPR050607">
    <property type="entry name" value="NOS"/>
</dbReference>
<comment type="caution">
    <text evidence="13">The sequence shown here is derived from an EMBL/GenBank/DDBJ whole genome shotgun (WGS) entry which is preliminary data.</text>
</comment>
<dbReference type="InterPro" id="IPR036119">
    <property type="entry name" value="NOS_N_sf"/>
</dbReference>
<dbReference type="InterPro" id="IPR044940">
    <property type="entry name" value="NOS_dom_2"/>
</dbReference>
<dbReference type="GO" id="GO:0046872">
    <property type="term" value="F:metal ion binding"/>
    <property type="evidence" value="ECO:0007669"/>
    <property type="project" value="UniProtKB-KW"/>
</dbReference>